<dbReference type="InterPro" id="IPR036271">
    <property type="entry name" value="Tet_transcr_reg_TetR-rel_C_sf"/>
</dbReference>
<dbReference type="InterPro" id="IPR009057">
    <property type="entry name" value="Homeodomain-like_sf"/>
</dbReference>
<accession>I0UX56</accession>
<organism evidence="6 7">
    <name type="scientific">Saccharomonospora xinjiangensis XJ-54</name>
    <dbReference type="NCBI Taxonomy" id="882086"/>
    <lineage>
        <taxon>Bacteria</taxon>
        <taxon>Bacillati</taxon>
        <taxon>Actinomycetota</taxon>
        <taxon>Actinomycetes</taxon>
        <taxon>Pseudonocardiales</taxon>
        <taxon>Pseudonocardiaceae</taxon>
        <taxon>Saccharomonospora</taxon>
    </lineage>
</organism>
<dbReference type="EMBL" id="JH636049">
    <property type="protein sequence ID" value="EID52459.1"/>
    <property type="molecule type" value="Genomic_DNA"/>
</dbReference>
<dbReference type="OrthoDB" id="326421at2"/>
<dbReference type="Pfam" id="PF16925">
    <property type="entry name" value="TetR_C_13"/>
    <property type="match status" value="1"/>
</dbReference>
<dbReference type="PANTHER" id="PTHR47506">
    <property type="entry name" value="TRANSCRIPTIONAL REGULATORY PROTEIN"/>
    <property type="match status" value="1"/>
</dbReference>
<evidence type="ECO:0000256" key="3">
    <source>
        <dbReference type="ARBA" id="ARBA00023163"/>
    </source>
</evidence>
<keyword evidence="7" id="KW-1185">Reference proteome</keyword>
<dbReference type="Gene3D" id="1.10.357.10">
    <property type="entry name" value="Tetracycline Repressor, domain 2"/>
    <property type="match status" value="1"/>
</dbReference>
<sequence length="196" mass="21803">MGKGESTKRSILDTASELASEVGLQALTIGTLATRTELSKSGLFAHFRSKEALQLEVLRHARARFVDIVVKPALAAPRGETRVRTLFEHWLPWVRGDVLPGGCVFTTAATEFDDQPGPVRDQLVADERDLMDSVAQIFRTGIAEGHFHTDADPEQFAQDLHGILLAYLHAERLLRDPLAEHRARTAFERLLDAARR</sequence>
<dbReference type="Pfam" id="PF00440">
    <property type="entry name" value="TetR_N"/>
    <property type="match status" value="1"/>
</dbReference>
<evidence type="ECO:0000313" key="7">
    <source>
        <dbReference type="Proteomes" id="UP000004691"/>
    </source>
</evidence>
<evidence type="ECO:0000256" key="2">
    <source>
        <dbReference type="ARBA" id="ARBA00023125"/>
    </source>
</evidence>
<keyword evidence="1" id="KW-0805">Transcription regulation</keyword>
<proteinExistence type="predicted"/>
<dbReference type="PRINTS" id="PR00455">
    <property type="entry name" value="HTHTETR"/>
</dbReference>
<dbReference type="PROSITE" id="PS50977">
    <property type="entry name" value="HTH_TETR_2"/>
    <property type="match status" value="1"/>
</dbReference>
<dbReference type="Proteomes" id="UP000004691">
    <property type="component" value="Unassembled WGS sequence"/>
</dbReference>
<feature type="DNA-binding region" description="H-T-H motif" evidence="4">
    <location>
        <begin position="28"/>
        <end position="47"/>
    </location>
</feature>
<dbReference type="GO" id="GO:0003677">
    <property type="term" value="F:DNA binding"/>
    <property type="evidence" value="ECO:0007669"/>
    <property type="project" value="UniProtKB-UniRule"/>
</dbReference>
<reference evidence="6 7" key="1">
    <citation type="submission" date="2012-01" db="EMBL/GenBank/DDBJ databases">
        <title>Improved High-Quality Draft sequence of Saccharomonospora xinjiangensis XJ-54.</title>
        <authorList>
            <consortium name="US DOE Joint Genome Institute"/>
            <person name="Lucas S."/>
            <person name="Han J."/>
            <person name="Lapidus A."/>
            <person name="Cheng J.-F."/>
            <person name="Goodwin L."/>
            <person name="Pitluck S."/>
            <person name="Peters L."/>
            <person name="Mikhailova N."/>
            <person name="Teshima H."/>
            <person name="Detter J.C."/>
            <person name="Han C."/>
            <person name="Tapia R."/>
            <person name="Land M."/>
            <person name="Hauser L."/>
            <person name="Kyrpides N."/>
            <person name="Ivanova N."/>
            <person name="Pagani I."/>
            <person name="Brambilla E.-M."/>
            <person name="Klenk H.-P."/>
            <person name="Woyke T."/>
        </authorList>
    </citation>
    <scope>NUCLEOTIDE SEQUENCE [LARGE SCALE GENOMIC DNA]</scope>
    <source>
        <strain evidence="6 7">XJ-54</strain>
    </source>
</reference>
<dbReference type="eggNOG" id="COG1309">
    <property type="taxonomic scope" value="Bacteria"/>
</dbReference>
<dbReference type="SUPFAM" id="SSF48498">
    <property type="entry name" value="Tetracyclin repressor-like, C-terminal domain"/>
    <property type="match status" value="1"/>
</dbReference>
<keyword evidence="3" id="KW-0804">Transcription</keyword>
<dbReference type="RefSeq" id="WP_006236558.1">
    <property type="nucleotide sequence ID" value="NZ_JH636049.1"/>
</dbReference>
<name>I0UX56_9PSEU</name>
<keyword evidence="2 4" id="KW-0238">DNA-binding</keyword>
<feature type="domain" description="HTH tetR-type" evidence="5">
    <location>
        <begin position="5"/>
        <end position="65"/>
    </location>
</feature>
<dbReference type="AlphaFoldDB" id="I0UX56"/>
<dbReference type="SUPFAM" id="SSF46689">
    <property type="entry name" value="Homeodomain-like"/>
    <property type="match status" value="1"/>
</dbReference>
<evidence type="ECO:0000256" key="1">
    <source>
        <dbReference type="ARBA" id="ARBA00023015"/>
    </source>
</evidence>
<dbReference type="STRING" id="882086.SacxiDRAFT_0177"/>
<evidence type="ECO:0000259" key="5">
    <source>
        <dbReference type="PROSITE" id="PS50977"/>
    </source>
</evidence>
<protein>
    <submittedName>
        <fullName evidence="6">Transcriptional regulator</fullName>
    </submittedName>
</protein>
<evidence type="ECO:0000256" key="4">
    <source>
        <dbReference type="PROSITE-ProRule" id="PRU00335"/>
    </source>
</evidence>
<gene>
    <name evidence="6" type="ORF">SacxiDRAFT_0177</name>
</gene>
<dbReference type="InterPro" id="IPR011075">
    <property type="entry name" value="TetR_C"/>
</dbReference>
<dbReference type="PANTHER" id="PTHR47506:SF6">
    <property type="entry name" value="HTH-TYPE TRANSCRIPTIONAL REPRESSOR NEMR"/>
    <property type="match status" value="1"/>
</dbReference>
<dbReference type="HOGENOM" id="CLU_069356_4_1_11"/>
<dbReference type="Gene3D" id="1.10.10.60">
    <property type="entry name" value="Homeodomain-like"/>
    <property type="match status" value="1"/>
</dbReference>
<dbReference type="InterPro" id="IPR001647">
    <property type="entry name" value="HTH_TetR"/>
</dbReference>
<evidence type="ECO:0000313" key="6">
    <source>
        <dbReference type="EMBL" id="EID52459.1"/>
    </source>
</evidence>